<gene>
    <name evidence="1" type="ORF">BHQ10_009940</name>
</gene>
<dbReference type="InterPro" id="IPR052761">
    <property type="entry name" value="Fungal_Detox/Toxin_TFs"/>
</dbReference>
<dbReference type="RefSeq" id="XP_040738442.1">
    <property type="nucleotide sequence ID" value="XM_040882910.1"/>
</dbReference>
<dbReference type="PANTHER" id="PTHR47425:SF2">
    <property type="entry name" value="FARB-RELATED"/>
    <property type="match status" value="1"/>
</dbReference>
<proteinExistence type="predicted"/>
<comment type="caution">
    <text evidence="1">The sequence shown here is derived from an EMBL/GenBank/DDBJ whole genome shotgun (WGS) entry which is preliminary data.</text>
</comment>
<evidence type="ECO:0000313" key="2">
    <source>
        <dbReference type="Proteomes" id="UP000249363"/>
    </source>
</evidence>
<dbReference type="OrthoDB" id="4222129at2759"/>
<accession>A0A364LDN3</accession>
<dbReference type="EMBL" id="MIKG01000027">
    <property type="protein sequence ID" value="RAO73928.1"/>
    <property type="molecule type" value="Genomic_DNA"/>
</dbReference>
<reference evidence="1 2" key="1">
    <citation type="journal article" date="2017" name="Biotechnol. Biofuels">
        <title>Differential beta-glucosidase expression as a function of carbon source availability in Talaromyces amestolkiae: a genomic and proteomic approach.</title>
        <authorList>
            <person name="de Eugenio L.I."/>
            <person name="Mendez-Liter J.A."/>
            <person name="Nieto-Dominguez M."/>
            <person name="Alonso L."/>
            <person name="Gil-Munoz J."/>
            <person name="Barriuso J."/>
            <person name="Prieto A."/>
            <person name="Martinez M.J."/>
        </authorList>
    </citation>
    <scope>NUCLEOTIDE SEQUENCE [LARGE SCALE GENOMIC DNA]</scope>
    <source>
        <strain evidence="1 2">CIB</strain>
    </source>
</reference>
<dbReference type="STRING" id="1196081.A0A364LDN3"/>
<keyword evidence="2" id="KW-1185">Reference proteome</keyword>
<protein>
    <submittedName>
        <fullName evidence="1">Uncharacterized protein</fullName>
    </submittedName>
</protein>
<sequence length="455" mass="51925">MNFDCPDVTDFENEIMFSQVYTPNAKRLLVKVFQAQCHLGRILTDVISIAFSASDGFVPYFSLEDFRDTLTRIQVLKRTIVRWKDEHYLPLIHLELAEQESINVHIHLTHIYYQTARMALAHHETLLVENHLDLIQEESGTLLLMIAKDLRDAVEQITQSMGYFGSKKLTENIPLGVLAYCGTPMVLSAIDIKLSASNSEIMERRGSLEYFSEIIKQSRQIYDITDFFSDGTNNILQLAYAITRDIFLQEDAAPSQPSPHRTQNGMASIGLKDQRDFNTGVPDGGDLNCQPLLPTFRNLRVRNWTDAFLRYPRAYLRISTCIDYSLATGRLPRDESLPPLVRETASFLVKMPSLPWTLTLNATLDNTTTMTYSRESRKIRGKPYHRAKYSTKAPAEVTNRNIPLMDDPWYLALLQNENEQLPGFNRGIITDESANPLNDECLNMQPGDDDYTLNV</sequence>
<dbReference type="PANTHER" id="PTHR47425">
    <property type="entry name" value="FARB-RELATED"/>
    <property type="match status" value="1"/>
</dbReference>
<dbReference type="AlphaFoldDB" id="A0A364LDN3"/>
<organism evidence="1 2">
    <name type="scientific">Talaromyces amestolkiae</name>
    <dbReference type="NCBI Taxonomy" id="1196081"/>
    <lineage>
        <taxon>Eukaryota</taxon>
        <taxon>Fungi</taxon>
        <taxon>Dikarya</taxon>
        <taxon>Ascomycota</taxon>
        <taxon>Pezizomycotina</taxon>
        <taxon>Eurotiomycetes</taxon>
        <taxon>Eurotiomycetidae</taxon>
        <taxon>Eurotiales</taxon>
        <taxon>Trichocomaceae</taxon>
        <taxon>Talaromyces</taxon>
        <taxon>Talaromyces sect. Talaromyces</taxon>
    </lineage>
</organism>
<evidence type="ECO:0000313" key="1">
    <source>
        <dbReference type="EMBL" id="RAO73928.1"/>
    </source>
</evidence>
<dbReference type="GeneID" id="63799154"/>
<dbReference type="Proteomes" id="UP000249363">
    <property type="component" value="Unassembled WGS sequence"/>
</dbReference>
<name>A0A364LDN3_TALAM</name>